<evidence type="ECO:0000313" key="2">
    <source>
        <dbReference type="Proteomes" id="UP000229740"/>
    </source>
</evidence>
<dbReference type="Proteomes" id="UP000229740">
    <property type="component" value="Unassembled WGS sequence"/>
</dbReference>
<reference evidence="1 2" key="1">
    <citation type="submission" date="2017-10" db="EMBL/GenBank/DDBJ databases">
        <title>Novel microbial diversity and functional potential in the marine mammal oral microbiome.</title>
        <authorList>
            <person name="Dudek N.K."/>
            <person name="Sun C.L."/>
            <person name="Burstein D."/>
            <person name="Kantor R.S."/>
            <person name="Aliaga Goltsman D.S."/>
            <person name="Bik E.M."/>
            <person name="Thomas B.C."/>
            <person name="Banfield J.F."/>
            <person name="Relman D.A."/>
        </authorList>
    </citation>
    <scope>NUCLEOTIDE SEQUENCE [LARGE SCALE GENOMIC DNA]</scope>
    <source>
        <strain evidence="1">DOLZORAL124_49_17</strain>
    </source>
</reference>
<dbReference type="PANTHER" id="PTHR13061:SF29">
    <property type="entry name" value="GAMMA CARBONIC ANHYDRASE-LIKE 1, MITOCHONDRIAL-RELATED"/>
    <property type="match status" value="1"/>
</dbReference>
<dbReference type="InterPro" id="IPR050484">
    <property type="entry name" value="Transf_Hexapept/Carb_Anhydrase"/>
</dbReference>
<gene>
    <name evidence="1" type="ORF">CSB45_01935</name>
</gene>
<dbReference type="Gene3D" id="2.160.10.10">
    <property type="entry name" value="Hexapeptide repeat proteins"/>
    <property type="match status" value="1"/>
</dbReference>
<accession>A0A2G6EAZ9</accession>
<evidence type="ECO:0000313" key="1">
    <source>
        <dbReference type="EMBL" id="PID58951.1"/>
    </source>
</evidence>
<dbReference type="InterPro" id="IPR011004">
    <property type="entry name" value="Trimer_LpxA-like_sf"/>
</dbReference>
<comment type="caution">
    <text evidence="1">The sequence shown here is derived from an EMBL/GenBank/DDBJ whole genome shotgun (WGS) entry which is preliminary data.</text>
</comment>
<dbReference type="Pfam" id="PF00132">
    <property type="entry name" value="Hexapep"/>
    <property type="match status" value="1"/>
</dbReference>
<organism evidence="1 2">
    <name type="scientific">candidate division KSB3 bacterium</name>
    <dbReference type="NCBI Taxonomy" id="2044937"/>
    <lineage>
        <taxon>Bacteria</taxon>
        <taxon>candidate division KSB3</taxon>
    </lineage>
</organism>
<sequence length="54" mass="5422">MIFLKDNVTVGHTAVVHGSTIHSNCLIGIGAILPDNAEIGEYSIIGAGTCGPSG</sequence>
<evidence type="ECO:0008006" key="3">
    <source>
        <dbReference type="Google" id="ProtNLM"/>
    </source>
</evidence>
<dbReference type="AlphaFoldDB" id="A0A2G6EAZ9"/>
<dbReference type="InterPro" id="IPR001451">
    <property type="entry name" value="Hexapep"/>
</dbReference>
<name>A0A2G6EAZ9_9BACT</name>
<dbReference type="SUPFAM" id="SSF51161">
    <property type="entry name" value="Trimeric LpxA-like enzymes"/>
    <property type="match status" value="1"/>
</dbReference>
<dbReference type="PANTHER" id="PTHR13061">
    <property type="entry name" value="DYNACTIN SUBUNIT P25"/>
    <property type="match status" value="1"/>
</dbReference>
<dbReference type="EMBL" id="PDPS01000021">
    <property type="protein sequence ID" value="PID58951.1"/>
    <property type="molecule type" value="Genomic_DNA"/>
</dbReference>
<protein>
    <recommendedName>
        <fullName evidence="3">Gamma carbonic anhydrase family protein</fullName>
    </recommendedName>
</protein>
<proteinExistence type="predicted"/>